<organism evidence="1 2">
    <name type="scientific">Antarcticimicrobium sediminis</name>
    <dbReference type="NCBI Taxonomy" id="2546227"/>
    <lineage>
        <taxon>Bacteria</taxon>
        <taxon>Pseudomonadati</taxon>
        <taxon>Pseudomonadota</taxon>
        <taxon>Alphaproteobacteria</taxon>
        <taxon>Rhodobacterales</taxon>
        <taxon>Paracoccaceae</taxon>
        <taxon>Antarcticimicrobium</taxon>
    </lineage>
</organism>
<evidence type="ECO:0000313" key="2">
    <source>
        <dbReference type="Proteomes" id="UP000294662"/>
    </source>
</evidence>
<dbReference type="OrthoDB" id="7728363at2"/>
<dbReference type="EMBL" id="SMFP01000014">
    <property type="protein sequence ID" value="TDE35285.1"/>
    <property type="molecule type" value="Genomic_DNA"/>
</dbReference>
<name>A0A4R5EKR9_9RHOB</name>
<dbReference type="Proteomes" id="UP000294662">
    <property type="component" value="Unassembled WGS sequence"/>
</dbReference>
<accession>A0A4R5EKR9</accession>
<gene>
    <name evidence="1" type="ORF">E1B25_17950</name>
</gene>
<comment type="caution">
    <text evidence="1">The sequence shown here is derived from an EMBL/GenBank/DDBJ whole genome shotgun (WGS) entry which is preliminary data.</text>
</comment>
<dbReference type="AlphaFoldDB" id="A0A4R5EKR9"/>
<protein>
    <submittedName>
        <fullName evidence="1">Uncharacterized protein</fullName>
    </submittedName>
</protein>
<reference evidence="1 2" key="1">
    <citation type="submission" date="2019-03" db="EMBL/GenBank/DDBJ databases">
        <authorList>
            <person name="Zhang S."/>
        </authorList>
    </citation>
    <scope>NUCLEOTIDE SEQUENCE [LARGE SCALE GENOMIC DNA]</scope>
    <source>
        <strain evidence="1 2">S4J41</strain>
    </source>
</reference>
<dbReference type="RefSeq" id="WP_132830972.1">
    <property type="nucleotide sequence ID" value="NZ_SMFP01000014.1"/>
</dbReference>
<sequence length="131" mass="14746">MYHDKLISNGTIVECRNSEVSLRTFFAEHEDALGHAAVLLGGRRGARLMNAIRNAFAEQWSIARSLRQNLMDLRSLLFLEHAYDENWSDDACFALLEPDDPIVPEICLLADTFNEALLNAGLIEVDEDLLV</sequence>
<proteinExistence type="predicted"/>
<evidence type="ECO:0000313" key="1">
    <source>
        <dbReference type="EMBL" id="TDE35285.1"/>
    </source>
</evidence>
<keyword evidence="2" id="KW-1185">Reference proteome</keyword>